<proteinExistence type="predicted"/>
<organism evidence="1 2">
    <name type="scientific">Rhizobium etli (strain CIAT 652)</name>
    <dbReference type="NCBI Taxonomy" id="491916"/>
    <lineage>
        <taxon>Bacteria</taxon>
        <taxon>Pseudomonadati</taxon>
        <taxon>Pseudomonadota</taxon>
        <taxon>Alphaproteobacteria</taxon>
        <taxon>Hyphomicrobiales</taxon>
        <taxon>Rhizobiaceae</taxon>
        <taxon>Rhizobium/Agrobacterium group</taxon>
        <taxon>Rhizobium</taxon>
    </lineage>
</organism>
<evidence type="ECO:0000313" key="2">
    <source>
        <dbReference type="Proteomes" id="UP000008817"/>
    </source>
</evidence>
<sequence>MDLKWQKTTLVPPIFNDVYHHKCLMIFIIKVVKQIFLKPAPHANCGNLSVARSETHAPSARQPTINLRGSKICLEVPVRLVDAGEPTSQLRPNELWRFDHRRGRCGSASRP</sequence>
<gene>
    <name evidence="1" type="ordered locus">RHECIAT_CH0000528</name>
</gene>
<dbReference type="HOGENOM" id="CLU_2156297_0_0_5"/>
<dbReference type="KEGG" id="rec:RHECIAT_CH0000528"/>
<name>B3Q089_RHIE6</name>
<dbReference type="Proteomes" id="UP000008817">
    <property type="component" value="Chromosome"/>
</dbReference>
<evidence type="ECO:0000313" key="1">
    <source>
        <dbReference type="EMBL" id="ACE89521.1"/>
    </source>
</evidence>
<protein>
    <submittedName>
        <fullName evidence="1">Uncharacterized protein</fullName>
    </submittedName>
</protein>
<dbReference type="EMBL" id="CP001074">
    <property type="protein sequence ID" value="ACE89521.1"/>
    <property type="molecule type" value="Genomic_DNA"/>
</dbReference>
<reference evidence="1 2" key="1">
    <citation type="submission" date="2008-04" db="EMBL/GenBank/DDBJ databases">
        <title>Genome diversity and DNA divergence of Rhizobium etli.</title>
        <authorList>
            <person name="Gonzalez V."/>
            <person name="Acosta J.L."/>
            <person name="Santamaria R.I."/>
            <person name="Bustos P."/>
            <person name="Hernandez-Gonzalez I.L."/>
            <person name="Fernandez J.L."/>
            <person name="Diaz R."/>
            <person name="Flores M."/>
            <person name="Mora J."/>
            <person name="Palacios R."/>
            <person name="Davila G."/>
        </authorList>
    </citation>
    <scope>NUCLEOTIDE SEQUENCE [LARGE SCALE GENOMIC DNA]</scope>
    <source>
        <strain evidence="1 2">CIAT 652</strain>
    </source>
</reference>
<dbReference type="AlphaFoldDB" id="B3Q089"/>
<accession>B3Q089</accession>